<accession>A0AAV7T2U8</accession>
<evidence type="ECO:0000313" key="2">
    <source>
        <dbReference type="Proteomes" id="UP001066276"/>
    </source>
</evidence>
<dbReference type="AlphaFoldDB" id="A0AAV7T2U8"/>
<gene>
    <name evidence="1" type="ORF">NDU88_002425</name>
</gene>
<keyword evidence="2" id="KW-1185">Reference proteome</keyword>
<comment type="caution">
    <text evidence="1">The sequence shown here is derived from an EMBL/GenBank/DDBJ whole genome shotgun (WGS) entry which is preliminary data.</text>
</comment>
<proteinExistence type="predicted"/>
<reference evidence="1" key="1">
    <citation type="journal article" date="2022" name="bioRxiv">
        <title>Sequencing and chromosome-scale assembly of the giantPleurodeles waltlgenome.</title>
        <authorList>
            <person name="Brown T."/>
            <person name="Elewa A."/>
            <person name="Iarovenko S."/>
            <person name="Subramanian E."/>
            <person name="Araus A.J."/>
            <person name="Petzold A."/>
            <person name="Susuki M."/>
            <person name="Suzuki K.-i.T."/>
            <person name="Hayashi T."/>
            <person name="Toyoda A."/>
            <person name="Oliveira C."/>
            <person name="Osipova E."/>
            <person name="Leigh N.D."/>
            <person name="Simon A."/>
            <person name="Yun M.H."/>
        </authorList>
    </citation>
    <scope>NUCLEOTIDE SEQUENCE</scope>
    <source>
        <strain evidence="1">20211129_DDA</strain>
        <tissue evidence="1">Liver</tissue>
    </source>
</reference>
<dbReference type="Proteomes" id="UP001066276">
    <property type="component" value="Chromosome 4_1"/>
</dbReference>
<sequence>MDSRTEDQVMLMRHVLALEEQQTEVQLKQDNLENGSSRKNIHIRDIPQGTEGDDIMAFMRDLILSIRRGEGDRPLVLDRAHRISALASRPDAGPDILTRVHFFQDKKALLRAAKSKGDLGPDYNFGERC</sequence>
<name>A0AAV7T2U8_PLEWA</name>
<dbReference type="Gene3D" id="3.30.70.1820">
    <property type="entry name" value="L1 transposable element, RRM domain"/>
    <property type="match status" value="1"/>
</dbReference>
<organism evidence="1 2">
    <name type="scientific">Pleurodeles waltl</name>
    <name type="common">Iberian ribbed newt</name>
    <dbReference type="NCBI Taxonomy" id="8319"/>
    <lineage>
        <taxon>Eukaryota</taxon>
        <taxon>Metazoa</taxon>
        <taxon>Chordata</taxon>
        <taxon>Craniata</taxon>
        <taxon>Vertebrata</taxon>
        <taxon>Euteleostomi</taxon>
        <taxon>Amphibia</taxon>
        <taxon>Batrachia</taxon>
        <taxon>Caudata</taxon>
        <taxon>Salamandroidea</taxon>
        <taxon>Salamandridae</taxon>
        <taxon>Pleurodelinae</taxon>
        <taxon>Pleurodeles</taxon>
    </lineage>
</organism>
<evidence type="ECO:0000313" key="1">
    <source>
        <dbReference type="EMBL" id="KAJ1170550.1"/>
    </source>
</evidence>
<protein>
    <submittedName>
        <fullName evidence="1">Uncharacterized protein</fullName>
    </submittedName>
</protein>
<dbReference type="EMBL" id="JANPWB010000007">
    <property type="protein sequence ID" value="KAJ1170550.1"/>
    <property type="molecule type" value="Genomic_DNA"/>
</dbReference>